<evidence type="ECO:0000313" key="8">
    <source>
        <dbReference type="EMBL" id="GAA2708888.1"/>
    </source>
</evidence>
<reference evidence="8 9" key="1">
    <citation type="journal article" date="2019" name="Int. J. Syst. Evol. Microbiol.">
        <title>The Global Catalogue of Microorganisms (GCM) 10K type strain sequencing project: providing services to taxonomists for standard genome sequencing and annotation.</title>
        <authorList>
            <consortium name="The Broad Institute Genomics Platform"/>
            <consortium name="The Broad Institute Genome Sequencing Center for Infectious Disease"/>
            <person name="Wu L."/>
            <person name="Ma J."/>
        </authorList>
    </citation>
    <scope>NUCLEOTIDE SEQUENCE [LARGE SCALE GENOMIC DNA]</scope>
    <source>
        <strain evidence="8 9">JCM 4542</strain>
    </source>
</reference>
<feature type="transmembrane region" description="Helical" evidence="6">
    <location>
        <begin position="240"/>
        <end position="263"/>
    </location>
</feature>
<evidence type="ECO:0000256" key="6">
    <source>
        <dbReference type="RuleBase" id="RU361157"/>
    </source>
</evidence>
<dbReference type="PANTHER" id="PTHR43229:SF2">
    <property type="entry name" value="NODULATION PROTEIN J"/>
    <property type="match status" value="1"/>
</dbReference>
<keyword evidence="4 6" id="KW-0472">Membrane</keyword>
<dbReference type="Pfam" id="PF01061">
    <property type="entry name" value="ABC2_membrane"/>
    <property type="match status" value="1"/>
</dbReference>
<accession>A0ABN3TN80</accession>
<dbReference type="PIRSF" id="PIRSF006648">
    <property type="entry name" value="DrrB"/>
    <property type="match status" value="1"/>
</dbReference>
<feature type="transmembrane region" description="Helical" evidence="6">
    <location>
        <begin position="129"/>
        <end position="147"/>
    </location>
</feature>
<dbReference type="InterPro" id="IPR051784">
    <property type="entry name" value="Nod_factor_ABC_transporter"/>
</dbReference>
<sequence>MSATTATATTATVARVPGAAEAVQHTLAIARRNLRKVLASPGQVLDATLMPLIFAVIFVFGFGGAISGSAAEYRQYLMPGIMALSITIASRTSGISINSDFSNGIMDRFRSLPMAGSAVLGGRILADTVRMLVSLLVILAFALLIGFRVHTDVLGVLGAIGLILLYGVALCWMHAYIGLAARTPETVQSIGMLAMVPFQFGSSIFVDPGTMPGWLRVVVANNPMTLVVDAARNLMNGGPVAGSATGALAWSAGLVALFAGLAVRQYRRRA</sequence>
<dbReference type="RefSeq" id="WP_344433062.1">
    <property type="nucleotide sequence ID" value="NZ_BAAASL010000002.1"/>
</dbReference>
<evidence type="ECO:0000256" key="4">
    <source>
        <dbReference type="ARBA" id="ARBA00023136"/>
    </source>
</evidence>
<dbReference type="PROSITE" id="PS51012">
    <property type="entry name" value="ABC_TM2"/>
    <property type="match status" value="1"/>
</dbReference>
<comment type="caution">
    <text evidence="6">Lacks conserved residue(s) required for the propagation of feature annotation.</text>
</comment>
<evidence type="ECO:0000256" key="3">
    <source>
        <dbReference type="ARBA" id="ARBA00022989"/>
    </source>
</evidence>
<feature type="domain" description="ABC transmembrane type-2" evidence="7">
    <location>
        <begin position="42"/>
        <end position="269"/>
    </location>
</feature>
<evidence type="ECO:0000256" key="2">
    <source>
        <dbReference type="ARBA" id="ARBA00022692"/>
    </source>
</evidence>
<protein>
    <recommendedName>
        <fullName evidence="6">Transport permease protein</fullName>
    </recommendedName>
</protein>
<dbReference type="Proteomes" id="UP001500886">
    <property type="component" value="Unassembled WGS sequence"/>
</dbReference>
<dbReference type="PANTHER" id="PTHR43229">
    <property type="entry name" value="NODULATION PROTEIN J"/>
    <property type="match status" value="1"/>
</dbReference>
<evidence type="ECO:0000313" key="9">
    <source>
        <dbReference type="Proteomes" id="UP001500886"/>
    </source>
</evidence>
<feature type="transmembrane region" description="Helical" evidence="6">
    <location>
        <begin position="153"/>
        <end position="177"/>
    </location>
</feature>
<keyword evidence="9" id="KW-1185">Reference proteome</keyword>
<feature type="transmembrane region" description="Helical" evidence="6">
    <location>
        <begin position="49"/>
        <end position="71"/>
    </location>
</feature>
<keyword evidence="6" id="KW-1003">Cell membrane</keyword>
<name>A0ABN3TN80_9ACTN</name>
<keyword evidence="2 6" id="KW-0812">Transmembrane</keyword>
<keyword evidence="5" id="KW-0046">Antibiotic resistance</keyword>
<dbReference type="EMBL" id="BAAASL010000002">
    <property type="protein sequence ID" value="GAA2708888.1"/>
    <property type="molecule type" value="Genomic_DNA"/>
</dbReference>
<comment type="caution">
    <text evidence="8">The sequence shown here is derived from an EMBL/GenBank/DDBJ whole genome shotgun (WGS) entry which is preliminary data.</text>
</comment>
<gene>
    <name evidence="8" type="ORF">GCM10010315_06080</name>
</gene>
<dbReference type="InterPro" id="IPR013525">
    <property type="entry name" value="ABC2_TM"/>
</dbReference>
<proteinExistence type="inferred from homology"/>
<evidence type="ECO:0000256" key="1">
    <source>
        <dbReference type="ARBA" id="ARBA00004141"/>
    </source>
</evidence>
<comment type="similarity">
    <text evidence="6">Belongs to the ABC-2 integral membrane protein family.</text>
</comment>
<organism evidence="8 9">
    <name type="scientific">Streptomyces luteosporeus</name>
    <dbReference type="NCBI Taxonomy" id="173856"/>
    <lineage>
        <taxon>Bacteria</taxon>
        <taxon>Bacillati</taxon>
        <taxon>Actinomycetota</taxon>
        <taxon>Actinomycetes</taxon>
        <taxon>Kitasatosporales</taxon>
        <taxon>Streptomycetaceae</taxon>
        <taxon>Streptomyces</taxon>
    </lineage>
</organism>
<evidence type="ECO:0000256" key="5">
    <source>
        <dbReference type="ARBA" id="ARBA00023251"/>
    </source>
</evidence>
<comment type="subcellular location">
    <subcellularLocation>
        <location evidence="6">Cell membrane</location>
        <topology evidence="6">Multi-pass membrane protein</topology>
    </subcellularLocation>
    <subcellularLocation>
        <location evidence="1">Membrane</location>
        <topology evidence="1">Multi-pass membrane protein</topology>
    </subcellularLocation>
</comment>
<dbReference type="InterPro" id="IPR047817">
    <property type="entry name" value="ABC2_TM_bact-type"/>
</dbReference>
<keyword evidence="6" id="KW-0813">Transport</keyword>
<keyword evidence="3 6" id="KW-1133">Transmembrane helix</keyword>
<evidence type="ECO:0000259" key="7">
    <source>
        <dbReference type="PROSITE" id="PS51012"/>
    </source>
</evidence>
<dbReference type="InterPro" id="IPR000412">
    <property type="entry name" value="ABC_2_transport"/>
</dbReference>